<dbReference type="Proteomes" id="UP000612585">
    <property type="component" value="Unassembled WGS sequence"/>
</dbReference>
<dbReference type="RefSeq" id="WP_204013130.1">
    <property type="nucleotide sequence ID" value="NZ_BOPG01000117.1"/>
</dbReference>
<dbReference type="EMBL" id="BOPG01000117">
    <property type="protein sequence ID" value="GIJ64470.1"/>
    <property type="molecule type" value="Genomic_DNA"/>
</dbReference>
<accession>A0A8J3ZM12</accession>
<proteinExistence type="predicted"/>
<protein>
    <submittedName>
        <fullName evidence="1">Uncharacterized protein</fullName>
    </submittedName>
</protein>
<keyword evidence="2" id="KW-1185">Reference proteome</keyword>
<evidence type="ECO:0000313" key="2">
    <source>
        <dbReference type="Proteomes" id="UP000612585"/>
    </source>
</evidence>
<dbReference type="AlphaFoldDB" id="A0A8J3ZM12"/>
<reference evidence="1" key="1">
    <citation type="submission" date="2021-01" db="EMBL/GenBank/DDBJ databases">
        <title>Whole genome shotgun sequence of Virgisporangium aurantiacum NBRC 16421.</title>
        <authorList>
            <person name="Komaki H."/>
            <person name="Tamura T."/>
        </authorList>
    </citation>
    <scope>NUCLEOTIDE SEQUENCE</scope>
    <source>
        <strain evidence="1">NBRC 16421</strain>
    </source>
</reference>
<comment type="caution">
    <text evidence="1">The sequence shown here is derived from an EMBL/GenBank/DDBJ whole genome shotgun (WGS) entry which is preliminary data.</text>
</comment>
<organism evidence="1 2">
    <name type="scientific">Virgisporangium aurantiacum</name>
    <dbReference type="NCBI Taxonomy" id="175570"/>
    <lineage>
        <taxon>Bacteria</taxon>
        <taxon>Bacillati</taxon>
        <taxon>Actinomycetota</taxon>
        <taxon>Actinomycetes</taxon>
        <taxon>Micromonosporales</taxon>
        <taxon>Micromonosporaceae</taxon>
        <taxon>Virgisporangium</taxon>
    </lineage>
</organism>
<sequence>MASRQYRRARADLGSSARRRLDLLPPGALQHAVLDHLRAYPDTDFSVAELANALRRPNSRSAISTACRHWVATGHAVQTQRSTNRYQAAPAVTNDAVPE</sequence>
<name>A0A8J3ZM12_9ACTN</name>
<gene>
    <name evidence="1" type="ORF">Vau01_119860</name>
</gene>
<evidence type="ECO:0000313" key="1">
    <source>
        <dbReference type="EMBL" id="GIJ64470.1"/>
    </source>
</evidence>